<evidence type="ECO:0000313" key="3">
    <source>
        <dbReference type="EMBL" id="KAG1900851.1"/>
    </source>
</evidence>
<dbReference type="EMBL" id="JABBWK010000025">
    <property type="protein sequence ID" value="KAG1900851.1"/>
    <property type="molecule type" value="Genomic_DNA"/>
</dbReference>
<keyword evidence="4" id="KW-1185">Reference proteome</keyword>
<organism evidence="3 4">
    <name type="scientific">Suillus fuscotomentosus</name>
    <dbReference type="NCBI Taxonomy" id="1912939"/>
    <lineage>
        <taxon>Eukaryota</taxon>
        <taxon>Fungi</taxon>
        <taxon>Dikarya</taxon>
        <taxon>Basidiomycota</taxon>
        <taxon>Agaricomycotina</taxon>
        <taxon>Agaricomycetes</taxon>
        <taxon>Agaricomycetidae</taxon>
        <taxon>Boletales</taxon>
        <taxon>Suillineae</taxon>
        <taxon>Suillaceae</taxon>
        <taxon>Suillus</taxon>
    </lineage>
</organism>
<name>A0AAD4HLS1_9AGAM</name>
<dbReference type="AlphaFoldDB" id="A0AAD4HLS1"/>
<dbReference type="Proteomes" id="UP001195769">
    <property type="component" value="Unassembled WGS sequence"/>
</dbReference>
<sequence length="554" mass="61382">MRGVGGHAVQLKKTGETLAAPTRKGCVEPTIERSDSDAEENPMAPSQLRKMKKNHSVTANNQVRPGPQPSCTSQPTLHTTQALARFGFKPPTSSIRKTGATHMKARQVADQDITEDRDFERDGDSDLQPEHDRDFDLQHNNQGESDSASENGNQGPDDNPREDEDRTRINPHVSKGTKWMVLTTISKVECMILIKDVVDVLELHQAKNGWHKAPSQASLLRTKYSLVGIQDLHVGTQDLHSPLQRSPSQPTQSSNHIQPSSQGHSSLQSFPKDTSPSDRATSPTLRGRSSSTTPEPDSCSSKTIRERKIKPTQEDPAKLGFYPPSWQAFLQAAKTLYNLHKKSWMLNSGGFTRRRSKWIKLFPAVQSTNVPNELKKVIIPIAKLVYDIFPKGTVTCKEDIHKHVIAAATELLKTGDYLHIPNSSNGKWKNFVSQALMDGCLAFYYSSSKKALKNTDKFHCTIPQNGFILVAAVMKGVLSGFSEPGTDKLPDLSADKCRSDFNSLRRSVDKLMNIPEHHKELEDMLAQWATIGMGEFVHGDASAGSDLEDINIIL</sequence>
<feature type="region of interest" description="Disordered" evidence="1">
    <location>
        <begin position="239"/>
        <end position="317"/>
    </location>
</feature>
<feature type="compositionally biased region" description="Polar residues" evidence="1">
    <location>
        <begin position="243"/>
        <end position="302"/>
    </location>
</feature>
<dbReference type="GeneID" id="64671263"/>
<protein>
    <recommendedName>
        <fullName evidence="2">DUF6532 domain-containing protein</fullName>
    </recommendedName>
</protein>
<feature type="compositionally biased region" description="Polar residues" evidence="1">
    <location>
        <begin position="138"/>
        <end position="156"/>
    </location>
</feature>
<dbReference type="RefSeq" id="XP_041226427.1">
    <property type="nucleotide sequence ID" value="XM_041376965.1"/>
</dbReference>
<feature type="compositionally biased region" description="Basic and acidic residues" evidence="1">
    <location>
        <begin position="303"/>
        <end position="317"/>
    </location>
</feature>
<dbReference type="Pfam" id="PF20149">
    <property type="entry name" value="DUF6532"/>
    <property type="match status" value="1"/>
</dbReference>
<evidence type="ECO:0000259" key="2">
    <source>
        <dbReference type="Pfam" id="PF20149"/>
    </source>
</evidence>
<evidence type="ECO:0000313" key="4">
    <source>
        <dbReference type="Proteomes" id="UP001195769"/>
    </source>
</evidence>
<comment type="caution">
    <text evidence="3">The sequence shown here is derived from an EMBL/GenBank/DDBJ whole genome shotgun (WGS) entry which is preliminary data.</text>
</comment>
<accession>A0AAD4HLS1</accession>
<reference evidence="3" key="1">
    <citation type="journal article" date="2020" name="New Phytol.">
        <title>Comparative genomics reveals dynamic genome evolution in host specialist ectomycorrhizal fungi.</title>
        <authorList>
            <person name="Lofgren L.A."/>
            <person name="Nguyen N.H."/>
            <person name="Vilgalys R."/>
            <person name="Ruytinx J."/>
            <person name="Liao H.L."/>
            <person name="Branco S."/>
            <person name="Kuo A."/>
            <person name="LaButti K."/>
            <person name="Lipzen A."/>
            <person name="Andreopoulos W."/>
            <person name="Pangilinan J."/>
            <person name="Riley R."/>
            <person name="Hundley H."/>
            <person name="Na H."/>
            <person name="Barry K."/>
            <person name="Grigoriev I.V."/>
            <person name="Stajich J.E."/>
            <person name="Kennedy P.G."/>
        </authorList>
    </citation>
    <scope>NUCLEOTIDE SEQUENCE</scope>
    <source>
        <strain evidence="3">FC203</strain>
    </source>
</reference>
<feature type="compositionally biased region" description="Basic and acidic residues" evidence="1">
    <location>
        <begin position="114"/>
        <end position="137"/>
    </location>
</feature>
<feature type="compositionally biased region" description="Polar residues" evidence="1">
    <location>
        <begin position="56"/>
        <end position="82"/>
    </location>
</feature>
<dbReference type="InterPro" id="IPR045341">
    <property type="entry name" value="DUF6532"/>
</dbReference>
<proteinExistence type="predicted"/>
<feature type="region of interest" description="Disordered" evidence="1">
    <location>
        <begin position="22"/>
        <end position="171"/>
    </location>
</feature>
<evidence type="ECO:0000256" key="1">
    <source>
        <dbReference type="SAM" id="MobiDB-lite"/>
    </source>
</evidence>
<feature type="domain" description="DUF6532" evidence="2">
    <location>
        <begin position="354"/>
        <end position="510"/>
    </location>
</feature>
<gene>
    <name evidence="3" type="ORF">F5891DRAFT_980058</name>
</gene>